<dbReference type="PANTHER" id="PTHR19288">
    <property type="entry name" value="4-NITROPHENYLPHOSPHATASE-RELATED"/>
    <property type="match status" value="1"/>
</dbReference>
<dbReference type="EMBL" id="NCEB01000005">
    <property type="protein sequence ID" value="OYX35237.1"/>
    <property type="molecule type" value="Genomic_DNA"/>
</dbReference>
<dbReference type="GO" id="GO:0005737">
    <property type="term" value="C:cytoplasm"/>
    <property type="evidence" value="ECO:0007669"/>
    <property type="project" value="TreeGrafter"/>
</dbReference>
<dbReference type="GO" id="GO:0016791">
    <property type="term" value="F:phosphatase activity"/>
    <property type="evidence" value="ECO:0007669"/>
    <property type="project" value="TreeGrafter"/>
</dbReference>
<dbReference type="InterPro" id="IPR036412">
    <property type="entry name" value="HAD-like_sf"/>
</dbReference>
<dbReference type="NCBIfam" id="TIGR01459">
    <property type="entry name" value="HAD-SF-IIA-hyp4"/>
    <property type="match status" value="1"/>
</dbReference>
<dbReference type="Proteomes" id="UP000215595">
    <property type="component" value="Unassembled WGS sequence"/>
</dbReference>
<organism evidence="1 2">
    <name type="scientific">Brevundimonas subvibrioides</name>
    <dbReference type="NCBI Taxonomy" id="74313"/>
    <lineage>
        <taxon>Bacteria</taxon>
        <taxon>Pseudomonadati</taxon>
        <taxon>Pseudomonadota</taxon>
        <taxon>Alphaproteobacteria</taxon>
        <taxon>Caulobacterales</taxon>
        <taxon>Caulobacteraceae</taxon>
        <taxon>Brevundimonas</taxon>
    </lineage>
</organism>
<accession>A0A258FSS7</accession>
<dbReference type="InterPro" id="IPR006356">
    <property type="entry name" value="HAD-SF_hydro_IIA_hyp3"/>
</dbReference>
<dbReference type="NCBIfam" id="TIGR01460">
    <property type="entry name" value="HAD-SF-IIA"/>
    <property type="match status" value="1"/>
</dbReference>
<comment type="caution">
    <text evidence="1">The sequence shown here is derived from an EMBL/GenBank/DDBJ whole genome shotgun (WGS) entry which is preliminary data.</text>
</comment>
<evidence type="ECO:0000313" key="1">
    <source>
        <dbReference type="EMBL" id="OYX35237.1"/>
    </source>
</evidence>
<gene>
    <name evidence="1" type="ORF">B7Z01_03490</name>
</gene>
<dbReference type="SUPFAM" id="SSF56784">
    <property type="entry name" value="HAD-like"/>
    <property type="match status" value="1"/>
</dbReference>
<sequence>MTLPHPLPALSAVAADYDVLLCDVWGVIHNGRESWPEACDALIRFREQGGQVVLISNSPRPAHDVVDQLDRLGVPRAAWQAFVTSGDATRAELARRAPGPVWIIGPERDWPLYDGLPLDRAEGAADAAFLSVTGPIDDETETPEDYRERLTPAAARDLEMICANPDRIVQRGDRIIYCGGSLADLYEQLGGRVTMAGKPFGPIYALALTEAERLLGRPVDRSRVLCIGDGVVTDVMGANAQALDCLFIAQGIHGDAARGPDGALDPERAAALLTAETTYARYVALELMW</sequence>
<dbReference type="Pfam" id="PF13242">
    <property type="entry name" value="Hydrolase_like"/>
    <property type="match status" value="1"/>
</dbReference>
<name>A0A258FSS7_9CAUL</name>
<dbReference type="Pfam" id="PF13344">
    <property type="entry name" value="Hydrolase_6"/>
    <property type="match status" value="1"/>
</dbReference>
<protein>
    <submittedName>
        <fullName evidence="1">HAD family hydrolase</fullName>
    </submittedName>
</protein>
<dbReference type="PANTHER" id="PTHR19288:SF90">
    <property type="entry name" value="OS08G0542600 PROTEIN"/>
    <property type="match status" value="1"/>
</dbReference>
<evidence type="ECO:0000313" key="2">
    <source>
        <dbReference type="Proteomes" id="UP000215595"/>
    </source>
</evidence>
<proteinExistence type="predicted"/>
<keyword evidence="1" id="KW-0378">Hydrolase</keyword>
<dbReference type="InterPro" id="IPR023214">
    <property type="entry name" value="HAD_sf"/>
</dbReference>
<dbReference type="InterPro" id="IPR006357">
    <property type="entry name" value="HAD-SF_hydro_IIA"/>
</dbReference>
<reference evidence="1 2" key="1">
    <citation type="submission" date="2017-03" db="EMBL/GenBank/DDBJ databases">
        <title>Lifting the veil on microbial sulfur biogeochemistry in mining wastewaters.</title>
        <authorList>
            <person name="Kantor R.S."/>
            <person name="Colenbrander Nelson T."/>
            <person name="Marshall S."/>
            <person name="Bennett D."/>
            <person name="Apte S."/>
            <person name="Camacho D."/>
            <person name="Thomas B.C."/>
            <person name="Warren L.A."/>
            <person name="Banfield J.F."/>
        </authorList>
    </citation>
    <scope>NUCLEOTIDE SEQUENCE [LARGE SCALE GENOMIC DNA]</scope>
    <source>
        <strain evidence="1">32-69-9</strain>
    </source>
</reference>
<dbReference type="Gene3D" id="3.40.50.1000">
    <property type="entry name" value="HAD superfamily/HAD-like"/>
    <property type="match status" value="2"/>
</dbReference>
<dbReference type="CDD" id="cd07525">
    <property type="entry name" value="HAD_like"/>
    <property type="match status" value="1"/>
</dbReference>
<dbReference type="AlphaFoldDB" id="A0A258FSS7"/>